<evidence type="ECO:0000313" key="3">
    <source>
        <dbReference type="Proteomes" id="UP000324222"/>
    </source>
</evidence>
<sequence length="121" mass="12726">MSIEPCQAARVVSGQLSDAPRWETSSQSEKSDSLTETKVVETLGAASGGVGMWRRAGQQNSASVPGDASQATGTEQGHHTTHETHPRLTTHADIKKTLSKETPADILEPISARGDSSTDVS</sequence>
<dbReference type="AlphaFoldDB" id="A0A5B7ETU9"/>
<name>A0A5B7ETU9_PORTR</name>
<gene>
    <name evidence="2" type="ORF">E2C01_031191</name>
</gene>
<comment type="caution">
    <text evidence="2">The sequence shown here is derived from an EMBL/GenBank/DDBJ whole genome shotgun (WGS) entry which is preliminary data.</text>
</comment>
<protein>
    <submittedName>
        <fullName evidence="2">Uncharacterized protein</fullName>
    </submittedName>
</protein>
<keyword evidence="3" id="KW-1185">Reference proteome</keyword>
<reference evidence="2 3" key="1">
    <citation type="submission" date="2019-05" db="EMBL/GenBank/DDBJ databases">
        <title>Another draft genome of Portunus trituberculatus and its Hox gene families provides insights of decapod evolution.</title>
        <authorList>
            <person name="Jeong J.-H."/>
            <person name="Song I."/>
            <person name="Kim S."/>
            <person name="Choi T."/>
            <person name="Kim D."/>
            <person name="Ryu S."/>
            <person name="Kim W."/>
        </authorList>
    </citation>
    <scope>NUCLEOTIDE SEQUENCE [LARGE SCALE GENOMIC DNA]</scope>
    <source>
        <tissue evidence="2">Muscle</tissue>
    </source>
</reference>
<organism evidence="2 3">
    <name type="scientific">Portunus trituberculatus</name>
    <name type="common">Swimming crab</name>
    <name type="synonym">Neptunus trituberculatus</name>
    <dbReference type="NCBI Taxonomy" id="210409"/>
    <lineage>
        <taxon>Eukaryota</taxon>
        <taxon>Metazoa</taxon>
        <taxon>Ecdysozoa</taxon>
        <taxon>Arthropoda</taxon>
        <taxon>Crustacea</taxon>
        <taxon>Multicrustacea</taxon>
        <taxon>Malacostraca</taxon>
        <taxon>Eumalacostraca</taxon>
        <taxon>Eucarida</taxon>
        <taxon>Decapoda</taxon>
        <taxon>Pleocyemata</taxon>
        <taxon>Brachyura</taxon>
        <taxon>Eubrachyura</taxon>
        <taxon>Portunoidea</taxon>
        <taxon>Portunidae</taxon>
        <taxon>Portuninae</taxon>
        <taxon>Portunus</taxon>
    </lineage>
</organism>
<dbReference type="Proteomes" id="UP000324222">
    <property type="component" value="Unassembled WGS sequence"/>
</dbReference>
<feature type="region of interest" description="Disordered" evidence="1">
    <location>
        <begin position="1"/>
        <end position="121"/>
    </location>
</feature>
<feature type="compositionally biased region" description="Basic and acidic residues" evidence="1">
    <location>
        <begin position="29"/>
        <end position="39"/>
    </location>
</feature>
<proteinExistence type="predicted"/>
<accession>A0A5B7ETU9</accession>
<evidence type="ECO:0000313" key="2">
    <source>
        <dbReference type="EMBL" id="MPC37702.1"/>
    </source>
</evidence>
<dbReference type="EMBL" id="VSRR010003858">
    <property type="protein sequence ID" value="MPC37702.1"/>
    <property type="molecule type" value="Genomic_DNA"/>
</dbReference>
<feature type="compositionally biased region" description="Basic and acidic residues" evidence="1">
    <location>
        <begin position="76"/>
        <end position="103"/>
    </location>
</feature>
<evidence type="ECO:0000256" key="1">
    <source>
        <dbReference type="SAM" id="MobiDB-lite"/>
    </source>
</evidence>